<keyword evidence="3" id="KW-0812">Transmembrane</keyword>
<evidence type="ECO:0000256" key="2">
    <source>
        <dbReference type="SAM" id="Coils"/>
    </source>
</evidence>
<keyword evidence="3" id="KW-1133">Transmembrane helix</keyword>
<dbReference type="InterPro" id="IPR058637">
    <property type="entry name" value="YknX-like_C"/>
</dbReference>
<protein>
    <submittedName>
        <fullName evidence="7">Efflux RND transporter periplasmic adaptor subunit</fullName>
    </submittedName>
</protein>
<comment type="similarity">
    <text evidence="1">Belongs to the membrane fusion protein (MFP) (TC 8.A.1) family.</text>
</comment>
<accession>A0ABV7FLL9</accession>
<dbReference type="Gene3D" id="2.40.420.20">
    <property type="match status" value="1"/>
</dbReference>
<feature type="domain" description="YknX-like C-terminal permuted SH3-like" evidence="6">
    <location>
        <begin position="279"/>
        <end position="348"/>
    </location>
</feature>
<dbReference type="EMBL" id="JBHRSW010000007">
    <property type="protein sequence ID" value="MFC3121214.1"/>
    <property type="molecule type" value="Genomic_DNA"/>
</dbReference>
<evidence type="ECO:0000313" key="8">
    <source>
        <dbReference type="Proteomes" id="UP001595478"/>
    </source>
</evidence>
<evidence type="ECO:0000256" key="1">
    <source>
        <dbReference type="ARBA" id="ARBA00009477"/>
    </source>
</evidence>
<dbReference type="RefSeq" id="WP_376919349.1">
    <property type="nucleotide sequence ID" value="NZ_JBHRSW010000007.1"/>
</dbReference>
<reference evidence="8" key="1">
    <citation type="journal article" date="2019" name="Int. J. Syst. Evol. Microbiol.">
        <title>The Global Catalogue of Microorganisms (GCM) 10K type strain sequencing project: providing services to taxonomists for standard genome sequencing and annotation.</title>
        <authorList>
            <consortium name="The Broad Institute Genomics Platform"/>
            <consortium name="The Broad Institute Genome Sequencing Center for Infectious Disease"/>
            <person name="Wu L."/>
            <person name="Ma J."/>
        </authorList>
    </citation>
    <scope>NUCLEOTIDE SEQUENCE [LARGE SCALE GENOMIC DNA]</scope>
    <source>
        <strain evidence="8">KCTC 52473</strain>
    </source>
</reference>
<dbReference type="PANTHER" id="PTHR30469">
    <property type="entry name" value="MULTIDRUG RESISTANCE PROTEIN MDTA"/>
    <property type="match status" value="1"/>
</dbReference>
<keyword evidence="3" id="KW-0472">Membrane</keyword>
<evidence type="ECO:0000313" key="7">
    <source>
        <dbReference type="EMBL" id="MFC3121214.1"/>
    </source>
</evidence>
<dbReference type="Gene3D" id="2.40.30.170">
    <property type="match status" value="1"/>
</dbReference>
<feature type="domain" description="CusB-like beta-barrel" evidence="5">
    <location>
        <begin position="201"/>
        <end position="274"/>
    </location>
</feature>
<dbReference type="InterPro" id="IPR058792">
    <property type="entry name" value="Beta-barrel_RND_2"/>
</dbReference>
<feature type="coiled-coil region" evidence="2">
    <location>
        <begin position="101"/>
        <end position="159"/>
    </location>
</feature>
<dbReference type="InterPro" id="IPR006143">
    <property type="entry name" value="RND_pump_MFP"/>
</dbReference>
<name>A0ABV7FLL9_9ALTE</name>
<dbReference type="Pfam" id="PF25917">
    <property type="entry name" value="BSH_RND"/>
    <property type="match status" value="1"/>
</dbReference>
<evidence type="ECO:0000259" key="4">
    <source>
        <dbReference type="Pfam" id="PF25917"/>
    </source>
</evidence>
<dbReference type="Gene3D" id="1.10.287.470">
    <property type="entry name" value="Helix hairpin bin"/>
    <property type="match status" value="1"/>
</dbReference>
<dbReference type="InterPro" id="IPR058625">
    <property type="entry name" value="MdtA-like_BSH"/>
</dbReference>
<sequence>MSKIIKISPLLLGVVVLVGFLVYMNLPEENVAAGGRSGGTTPVAVKSAAQESFPVVVEALGTAVANESVYITAQQAETLTTVLFEDGDIVERGQLLAQLNNRAELAKLNEIEINLADAKRQLTRIKDLAKERAASQQLLDEQEARVKALIAQREVAKAELEERKVIAPFNGRLGTRMMSIGSLVRPGDVITTLDDLSTIKVDFNVSENHLASLANGQNISATSVAYPGEVFSGNITNVESRIDPVTRSIRVRARIENEDLKLRPGLLLQVSIEKRVLNALVVPESALVPDGDKQYLYLVNGDNKAVKREVVVGERKPGLVQIVDGLSEGDKVVVEGTLRIRDGSSVKIIG</sequence>
<gene>
    <name evidence="7" type="ORF">ACFOHL_06245</name>
</gene>
<proteinExistence type="inferred from homology"/>
<dbReference type="Pfam" id="PF25954">
    <property type="entry name" value="Beta-barrel_RND_2"/>
    <property type="match status" value="1"/>
</dbReference>
<dbReference type="Pfam" id="PF25989">
    <property type="entry name" value="YknX_C"/>
    <property type="match status" value="1"/>
</dbReference>
<feature type="domain" description="Multidrug resistance protein MdtA-like barrel-sandwich hybrid" evidence="4">
    <location>
        <begin position="68"/>
        <end position="188"/>
    </location>
</feature>
<keyword evidence="8" id="KW-1185">Reference proteome</keyword>
<keyword evidence="2" id="KW-0175">Coiled coil</keyword>
<evidence type="ECO:0000256" key="3">
    <source>
        <dbReference type="SAM" id="Phobius"/>
    </source>
</evidence>
<dbReference type="Gene3D" id="2.40.50.100">
    <property type="match status" value="1"/>
</dbReference>
<dbReference type="NCBIfam" id="TIGR01730">
    <property type="entry name" value="RND_mfp"/>
    <property type="match status" value="1"/>
</dbReference>
<feature type="transmembrane region" description="Helical" evidence="3">
    <location>
        <begin position="7"/>
        <end position="26"/>
    </location>
</feature>
<evidence type="ECO:0000259" key="6">
    <source>
        <dbReference type="Pfam" id="PF25989"/>
    </source>
</evidence>
<evidence type="ECO:0000259" key="5">
    <source>
        <dbReference type="Pfam" id="PF25954"/>
    </source>
</evidence>
<dbReference type="SUPFAM" id="SSF111369">
    <property type="entry name" value="HlyD-like secretion proteins"/>
    <property type="match status" value="1"/>
</dbReference>
<comment type="caution">
    <text evidence="7">The sequence shown here is derived from an EMBL/GenBank/DDBJ whole genome shotgun (WGS) entry which is preliminary data.</text>
</comment>
<dbReference type="PANTHER" id="PTHR30469:SF16">
    <property type="entry name" value="HAE1 FAMILY EFFLUX PUMP MFP COMPONENT"/>
    <property type="match status" value="1"/>
</dbReference>
<organism evidence="7 8">
    <name type="scientific">Agaribacter flavus</name>
    <dbReference type="NCBI Taxonomy" id="1902781"/>
    <lineage>
        <taxon>Bacteria</taxon>
        <taxon>Pseudomonadati</taxon>
        <taxon>Pseudomonadota</taxon>
        <taxon>Gammaproteobacteria</taxon>
        <taxon>Alteromonadales</taxon>
        <taxon>Alteromonadaceae</taxon>
        <taxon>Agaribacter</taxon>
    </lineage>
</organism>
<dbReference type="Proteomes" id="UP001595478">
    <property type="component" value="Unassembled WGS sequence"/>
</dbReference>